<protein>
    <submittedName>
        <fullName evidence="10">BCL2/adenovirus E1B 19 kDa protein-interacting protein 3-like</fullName>
    </submittedName>
</protein>
<keyword evidence="4" id="KW-0812">Transmembrane</keyword>
<evidence type="ECO:0000256" key="8">
    <source>
        <dbReference type="ARBA" id="ARBA00023136"/>
    </source>
</evidence>
<comment type="subcellular location">
    <subcellularLocation>
        <location evidence="1">Membrane</location>
        <topology evidence="1">Single-pass membrane protein</topology>
    </subcellularLocation>
    <subcellularLocation>
        <location evidence="2">Mitochondrion membrane</location>
    </subcellularLocation>
</comment>
<evidence type="ECO:0000256" key="2">
    <source>
        <dbReference type="ARBA" id="ARBA00004325"/>
    </source>
</evidence>
<evidence type="ECO:0000313" key="9">
    <source>
        <dbReference type="Proteomes" id="UP000515146"/>
    </source>
</evidence>
<evidence type="ECO:0000313" key="10">
    <source>
        <dbReference type="RefSeq" id="XP_027203478.1"/>
    </source>
</evidence>
<dbReference type="GO" id="GO:0005634">
    <property type="term" value="C:nucleus"/>
    <property type="evidence" value="ECO:0007669"/>
    <property type="project" value="TreeGrafter"/>
</dbReference>
<organism evidence="9 10">
    <name type="scientific">Dermatophagoides pteronyssinus</name>
    <name type="common">European house dust mite</name>
    <dbReference type="NCBI Taxonomy" id="6956"/>
    <lineage>
        <taxon>Eukaryota</taxon>
        <taxon>Metazoa</taxon>
        <taxon>Ecdysozoa</taxon>
        <taxon>Arthropoda</taxon>
        <taxon>Chelicerata</taxon>
        <taxon>Arachnida</taxon>
        <taxon>Acari</taxon>
        <taxon>Acariformes</taxon>
        <taxon>Sarcoptiformes</taxon>
        <taxon>Astigmata</taxon>
        <taxon>Psoroptidia</taxon>
        <taxon>Analgoidea</taxon>
        <taxon>Pyroglyphidae</taxon>
        <taxon>Dermatophagoidinae</taxon>
        <taxon>Dermatophagoides</taxon>
    </lineage>
</organism>
<dbReference type="PANTHER" id="PTHR15186:SF5">
    <property type="entry name" value="BNIP3, ISOFORM A"/>
    <property type="match status" value="1"/>
</dbReference>
<name>A0A6P6YDF4_DERPT</name>
<evidence type="ECO:0000256" key="6">
    <source>
        <dbReference type="ARBA" id="ARBA00022989"/>
    </source>
</evidence>
<dbReference type="AlphaFoldDB" id="A0A6P6YDF4"/>
<dbReference type="CTD" id="664"/>
<dbReference type="Pfam" id="PF06553">
    <property type="entry name" value="BNIP3"/>
    <property type="match status" value="1"/>
</dbReference>
<dbReference type="Proteomes" id="UP000515146">
    <property type="component" value="Unplaced"/>
</dbReference>
<dbReference type="RefSeq" id="XP_027203478.1">
    <property type="nucleotide sequence ID" value="XM_027347677.1"/>
</dbReference>
<dbReference type="GO" id="GO:0005741">
    <property type="term" value="C:mitochondrial outer membrane"/>
    <property type="evidence" value="ECO:0007669"/>
    <property type="project" value="TreeGrafter"/>
</dbReference>
<keyword evidence="8" id="KW-0472">Membrane</keyword>
<keyword evidence="6" id="KW-1133">Transmembrane helix</keyword>
<dbReference type="GO" id="GO:0097345">
    <property type="term" value="P:mitochondrial outer membrane permeabilization"/>
    <property type="evidence" value="ECO:0007669"/>
    <property type="project" value="TreeGrafter"/>
</dbReference>
<evidence type="ECO:0000256" key="4">
    <source>
        <dbReference type="ARBA" id="ARBA00022692"/>
    </source>
</evidence>
<evidence type="ECO:0000256" key="1">
    <source>
        <dbReference type="ARBA" id="ARBA00004167"/>
    </source>
</evidence>
<comment type="similarity">
    <text evidence="3">Belongs to the NIP3 family.</text>
</comment>
<reference evidence="10" key="1">
    <citation type="submission" date="2025-08" db="UniProtKB">
        <authorList>
            <consortium name="RefSeq"/>
        </authorList>
    </citation>
    <scope>IDENTIFICATION</scope>
    <source>
        <strain evidence="10">Airmid</strain>
    </source>
</reference>
<dbReference type="GO" id="GO:0042802">
    <property type="term" value="F:identical protein binding"/>
    <property type="evidence" value="ECO:0007669"/>
    <property type="project" value="UniProtKB-ARBA"/>
</dbReference>
<dbReference type="PANTHER" id="PTHR15186">
    <property type="entry name" value="RE48077P"/>
    <property type="match status" value="1"/>
</dbReference>
<dbReference type="GO" id="GO:0043065">
    <property type="term" value="P:positive regulation of apoptotic process"/>
    <property type="evidence" value="ECO:0007669"/>
    <property type="project" value="InterPro"/>
</dbReference>
<evidence type="ECO:0000256" key="3">
    <source>
        <dbReference type="ARBA" id="ARBA00007710"/>
    </source>
</evidence>
<proteinExistence type="inferred from homology"/>
<dbReference type="InterPro" id="IPR010548">
    <property type="entry name" value="BNIP3"/>
</dbReference>
<accession>A0A6P6YDF4</accession>
<keyword evidence="5" id="KW-0053">Apoptosis</keyword>
<dbReference type="FunCoup" id="A0A6P6YDF4">
    <property type="interactions" value="101"/>
</dbReference>
<evidence type="ECO:0000256" key="5">
    <source>
        <dbReference type="ARBA" id="ARBA00022703"/>
    </source>
</evidence>
<dbReference type="GeneID" id="113797321"/>
<dbReference type="OrthoDB" id="5857140at2759"/>
<dbReference type="OMA" id="NNEHNDR"/>
<gene>
    <name evidence="10" type="primary">LOC113797321</name>
</gene>
<dbReference type="InParanoid" id="A0A6P6YDF4"/>
<sequence length="173" mass="19660">MASTPKSDDVVSLNDSWIDINENTTYSPSDTPLHILMKNNGPTLQSLEKLLLDAQKESQTGHSSLKGSFLGSLPITPDGLQTPPNSIYFNNNEHNDRSHLSTDWIWDWSNRDPLSKEWNNLQQNRKTRPTFRQWIIRRGILSKEVLSLLFLTNVLSLILGAGIGYTIILRRAF</sequence>
<dbReference type="KEGG" id="dpte:113797321"/>
<keyword evidence="9" id="KW-1185">Reference proteome</keyword>
<keyword evidence="7" id="KW-0496">Mitochondrion</keyword>
<evidence type="ECO:0000256" key="7">
    <source>
        <dbReference type="ARBA" id="ARBA00023128"/>
    </source>
</evidence>